<evidence type="ECO:0000256" key="3">
    <source>
        <dbReference type="ARBA" id="ARBA00022676"/>
    </source>
</evidence>
<comment type="subcellular location">
    <subcellularLocation>
        <location evidence="1">Cell membrane</location>
    </subcellularLocation>
</comment>
<feature type="domain" description="Glycosyltransferase 2-like" evidence="6">
    <location>
        <begin position="5"/>
        <end position="106"/>
    </location>
</feature>
<protein>
    <submittedName>
        <fullName evidence="7">Glycosyltransferase family A protein</fullName>
        <ecNumber evidence="7">2.4.-.-</ecNumber>
    </submittedName>
</protein>
<gene>
    <name evidence="7" type="ORF">WG219_07530</name>
</gene>
<dbReference type="SUPFAM" id="SSF53448">
    <property type="entry name" value="Nucleotide-diphospho-sugar transferases"/>
    <property type="match status" value="1"/>
</dbReference>
<keyword evidence="3 7" id="KW-0328">Glycosyltransferase</keyword>
<dbReference type="PANTHER" id="PTHR43646">
    <property type="entry name" value="GLYCOSYLTRANSFERASE"/>
    <property type="match status" value="1"/>
</dbReference>
<evidence type="ECO:0000313" key="7">
    <source>
        <dbReference type="EMBL" id="WXL27294.1"/>
    </source>
</evidence>
<evidence type="ECO:0000313" key="8">
    <source>
        <dbReference type="Proteomes" id="UP001476583"/>
    </source>
</evidence>
<proteinExistence type="predicted"/>
<sequence length="296" mass="32583">MKKLSVIVVAFNMARELPRTVQSLSPQLQQGISADDYEIIVVDNGSAEPVPQSVLSAWGADVRCLQVEKPNKSPVAAVNLGLAEARGEVCGVIVDGARMVTPGLLARVLKARNLREEPVISTVGFHLGPVHQSRSVAMGYEQKFEDFLLASIDWAKDPYRLFVVSCYAGSSPRGWFGPTSESNALFMLKQTWEQLGGYDPAFELPGGGLCNLDIFRRALELLPQNLIVLLGEGTFHQFHGGTSSNDEGSKWELFHREYQSIRGKNWEIPHVPVEYFGAVHPYSHDHLALSINALKG</sequence>
<evidence type="ECO:0000259" key="6">
    <source>
        <dbReference type="Pfam" id="PF00535"/>
    </source>
</evidence>
<keyword evidence="2" id="KW-1003">Cell membrane</keyword>
<dbReference type="Proteomes" id="UP001476583">
    <property type="component" value="Chromosome"/>
</dbReference>
<dbReference type="GO" id="GO:0016757">
    <property type="term" value="F:glycosyltransferase activity"/>
    <property type="evidence" value="ECO:0007669"/>
    <property type="project" value="UniProtKB-KW"/>
</dbReference>
<evidence type="ECO:0000256" key="4">
    <source>
        <dbReference type="ARBA" id="ARBA00022679"/>
    </source>
</evidence>
<evidence type="ECO:0000256" key="1">
    <source>
        <dbReference type="ARBA" id="ARBA00004236"/>
    </source>
</evidence>
<evidence type="ECO:0000256" key="2">
    <source>
        <dbReference type="ARBA" id="ARBA00022475"/>
    </source>
</evidence>
<keyword evidence="5" id="KW-0472">Membrane</keyword>
<organism evidence="7 8">
    <name type="scientific">Ectopseudomonas mendocina</name>
    <name type="common">Pseudomonas mendocina</name>
    <dbReference type="NCBI Taxonomy" id="300"/>
    <lineage>
        <taxon>Bacteria</taxon>
        <taxon>Pseudomonadati</taxon>
        <taxon>Pseudomonadota</taxon>
        <taxon>Gammaproteobacteria</taxon>
        <taxon>Pseudomonadales</taxon>
        <taxon>Pseudomonadaceae</taxon>
        <taxon>Ectopseudomonas</taxon>
    </lineage>
</organism>
<dbReference type="Pfam" id="PF00535">
    <property type="entry name" value="Glycos_transf_2"/>
    <property type="match status" value="1"/>
</dbReference>
<evidence type="ECO:0000256" key="5">
    <source>
        <dbReference type="ARBA" id="ARBA00023136"/>
    </source>
</evidence>
<keyword evidence="8" id="KW-1185">Reference proteome</keyword>
<dbReference type="Gene3D" id="3.90.550.10">
    <property type="entry name" value="Spore Coat Polysaccharide Biosynthesis Protein SpsA, Chain A"/>
    <property type="match status" value="1"/>
</dbReference>
<accession>A0ABZ2RQ82</accession>
<keyword evidence="4 7" id="KW-0808">Transferase</keyword>
<dbReference type="InterPro" id="IPR029044">
    <property type="entry name" value="Nucleotide-diphossugar_trans"/>
</dbReference>
<dbReference type="InterPro" id="IPR001173">
    <property type="entry name" value="Glyco_trans_2-like"/>
</dbReference>
<dbReference type="CDD" id="cd00761">
    <property type="entry name" value="Glyco_tranf_GTA_type"/>
    <property type="match status" value="1"/>
</dbReference>
<reference evidence="7 8" key="1">
    <citation type="submission" date="2024-03" db="EMBL/GenBank/DDBJ databases">
        <title>Complete genome of BD2.</title>
        <authorList>
            <person name="Cao G."/>
        </authorList>
    </citation>
    <scope>NUCLEOTIDE SEQUENCE [LARGE SCALE GENOMIC DNA]</scope>
    <source>
        <strain evidence="7 8">BD2</strain>
    </source>
</reference>
<dbReference type="EC" id="2.4.-.-" evidence="7"/>
<dbReference type="EMBL" id="CP148074">
    <property type="protein sequence ID" value="WXL27294.1"/>
    <property type="molecule type" value="Genomic_DNA"/>
</dbReference>
<dbReference type="PANTHER" id="PTHR43646:SF2">
    <property type="entry name" value="GLYCOSYLTRANSFERASE 2-LIKE DOMAIN-CONTAINING PROTEIN"/>
    <property type="match status" value="1"/>
</dbReference>
<name>A0ABZ2RQ82_ECTME</name>